<keyword evidence="1" id="KW-0547">Nucleotide-binding</keyword>
<reference evidence="1 2" key="1">
    <citation type="submission" date="2017-11" db="EMBL/GenBank/DDBJ databases">
        <authorList>
            <person name="Han C.G."/>
        </authorList>
    </citation>
    <scope>NUCLEOTIDE SEQUENCE [LARGE SCALE GENOMIC DNA]</scope>
    <source>
        <strain evidence="1 2">A2</strain>
    </source>
</reference>
<keyword evidence="1" id="KW-0067">ATP-binding</keyword>
<feature type="non-terminal residue" evidence="1">
    <location>
        <position position="57"/>
    </location>
</feature>
<reference evidence="1 2" key="2">
    <citation type="submission" date="2018-01" db="EMBL/GenBank/DDBJ databases">
        <title>Genomic study of Klebsiella pneumoniae.</title>
        <authorList>
            <person name="Yang Y."/>
            <person name="Bicalho R."/>
        </authorList>
    </citation>
    <scope>NUCLEOTIDE SEQUENCE [LARGE SCALE GENOMIC DNA]</scope>
    <source>
        <strain evidence="1 2">A2</strain>
    </source>
</reference>
<comment type="caution">
    <text evidence="1">The sequence shown here is derived from an EMBL/GenBank/DDBJ whole genome shotgun (WGS) entry which is preliminary data.</text>
</comment>
<name>A0A2J4ZI42_9ENTR</name>
<dbReference type="SUPFAM" id="SSF48024">
    <property type="entry name" value="N-terminal domain of DnaB helicase"/>
    <property type="match status" value="1"/>
</dbReference>
<dbReference type="InterPro" id="IPR036185">
    <property type="entry name" value="DNA_heli_DnaB-like_N_sf"/>
</dbReference>
<protein>
    <submittedName>
        <fullName evidence="1">Replicative DNA helicase</fullName>
    </submittedName>
</protein>
<keyword evidence="1" id="KW-0347">Helicase</keyword>
<accession>A0A2J4ZI42</accession>
<sequence length="57" mass="6229">MMQMMYSTQELECLVLGCLMNGGATPDAFDVIASTPSEAFSVAYYRQIYGVIKAQAL</sequence>
<keyword evidence="1" id="KW-0378">Hydrolase</keyword>
<proteinExistence type="predicted"/>
<evidence type="ECO:0000313" key="1">
    <source>
        <dbReference type="EMBL" id="PLM62601.1"/>
    </source>
</evidence>
<dbReference type="EMBL" id="PIET01000385">
    <property type="protein sequence ID" value="PLM62601.1"/>
    <property type="molecule type" value="Genomic_DNA"/>
</dbReference>
<dbReference type="GO" id="GO:0006260">
    <property type="term" value="P:DNA replication"/>
    <property type="evidence" value="ECO:0007669"/>
    <property type="project" value="InterPro"/>
</dbReference>
<dbReference type="Proteomes" id="UP000234661">
    <property type="component" value="Unassembled WGS sequence"/>
</dbReference>
<gene>
    <name evidence="1" type="ORF">CWM85_14325</name>
</gene>
<dbReference type="GO" id="GO:0003678">
    <property type="term" value="F:DNA helicase activity"/>
    <property type="evidence" value="ECO:0007669"/>
    <property type="project" value="InterPro"/>
</dbReference>
<organism evidence="1 2">
    <name type="scientific">Klebsiella michiganensis</name>
    <dbReference type="NCBI Taxonomy" id="1134687"/>
    <lineage>
        <taxon>Bacteria</taxon>
        <taxon>Pseudomonadati</taxon>
        <taxon>Pseudomonadota</taxon>
        <taxon>Gammaproteobacteria</taxon>
        <taxon>Enterobacterales</taxon>
        <taxon>Enterobacteriaceae</taxon>
        <taxon>Klebsiella/Raoultella group</taxon>
        <taxon>Klebsiella</taxon>
    </lineage>
</organism>
<evidence type="ECO:0000313" key="2">
    <source>
        <dbReference type="Proteomes" id="UP000234661"/>
    </source>
</evidence>
<dbReference type="AlphaFoldDB" id="A0A2J4ZI42"/>
<dbReference type="GO" id="GO:0005524">
    <property type="term" value="F:ATP binding"/>
    <property type="evidence" value="ECO:0007669"/>
    <property type="project" value="InterPro"/>
</dbReference>